<sequence length="83" mass="9681">MLTALACVHRREQGVRFDHEVREGMHTWSVHVRKVFLNHHPSIHLTISLRHQIHGNSAQIWAFSAPIMLRTYVVRSASMSDVW</sequence>
<evidence type="ECO:0000313" key="1">
    <source>
        <dbReference type="EMBL" id="PTQ36505.1"/>
    </source>
</evidence>
<protein>
    <submittedName>
        <fullName evidence="1">Uncharacterized protein</fullName>
    </submittedName>
</protein>
<dbReference type="Gramene" id="Mp8g08680.1">
    <property type="protein sequence ID" value="Mp8g08680.1.cds1"/>
    <property type="gene ID" value="Mp8g08680"/>
</dbReference>
<organism evidence="1 2">
    <name type="scientific">Marchantia polymorpha</name>
    <name type="common">Common liverwort</name>
    <name type="synonym">Marchantia aquatica</name>
    <dbReference type="NCBI Taxonomy" id="3197"/>
    <lineage>
        <taxon>Eukaryota</taxon>
        <taxon>Viridiplantae</taxon>
        <taxon>Streptophyta</taxon>
        <taxon>Embryophyta</taxon>
        <taxon>Marchantiophyta</taxon>
        <taxon>Marchantiopsida</taxon>
        <taxon>Marchantiidae</taxon>
        <taxon>Marchantiales</taxon>
        <taxon>Marchantiaceae</taxon>
        <taxon>Marchantia</taxon>
    </lineage>
</organism>
<reference evidence="2" key="1">
    <citation type="journal article" date="2017" name="Cell">
        <title>Insights into land plant evolution garnered from the Marchantia polymorpha genome.</title>
        <authorList>
            <person name="Bowman J.L."/>
            <person name="Kohchi T."/>
            <person name="Yamato K.T."/>
            <person name="Jenkins J."/>
            <person name="Shu S."/>
            <person name="Ishizaki K."/>
            <person name="Yamaoka S."/>
            <person name="Nishihama R."/>
            <person name="Nakamura Y."/>
            <person name="Berger F."/>
            <person name="Adam C."/>
            <person name="Aki S.S."/>
            <person name="Althoff F."/>
            <person name="Araki T."/>
            <person name="Arteaga-Vazquez M.A."/>
            <person name="Balasubrmanian S."/>
            <person name="Barry K."/>
            <person name="Bauer D."/>
            <person name="Boehm C.R."/>
            <person name="Briginshaw L."/>
            <person name="Caballero-Perez J."/>
            <person name="Catarino B."/>
            <person name="Chen F."/>
            <person name="Chiyoda S."/>
            <person name="Chovatia M."/>
            <person name="Davies K.M."/>
            <person name="Delmans M."/>
            <person name="Demura T."/>
            <person name="Dierschke T."/>
            <person name="Dolan L."/>
            <person name="Dorantes-Acosta A.E."/>
            <person name="Eklund D.M."/>
            <person name="Florent S.N."/>
            <person name="Flores-Sandoval E."/>
            <person name="Fujiyama A."/>
            <person name="Fukuzawa H."/>
            <person name="Galik B."/>
            <person name="Grimanelli D."/>
            <person name="Grimwood J."/>
            <person name="Grossniklaus U."/>
            <person name="Hamada T."/>
            <person name="Haseloff J."/>
            <person name="Hetherington A.J."/>
            <person name="Higo A."/>
            <person name="Hirakawa Y."/>
            <person name="Hundley H.N."/>
            <person name="Ikeda Y."/>
            <person name="Inoue K."/>
            <person name="Inoue S.I."/>
            <person name="Ishida S."/>
            <person name="Jia Q."/>
            <person name="Kakita M."/>
            <person name="Kanazawa T."/>
            <person name="Kawai Y."/>
            <person name="Kawashima T."/>
            <person name="Kennedy M."/>
            <person name="Kinose K."/>
            <person name="Kinoshita T."/>
            <person name="Kohara Y."/>
            <person name="Koide E."/>
            <person name="Komatsu K."/>
            <person name="Kopischke S."/>
            <person name="Kubo M."/>
            <person name="Kyozuka J."/>
            <person name="Lagercrantz U."/>
            <person name="Lin S.S."/>
            <person name="Lindquist E."/>
            <person name="Lipzen A.M."/>
            <person name="Lu C.W."/>
            <person name="De Luna E."/>
            <person name="Martienssen R.A."/>
            <person name="Minamino N."/>
            <person name="Mizutani M."/>
            <person name="Mizutani M."/>
            <person name="Mochizuki N."/>
            <person name="Monte I."/>
            <person name="Mosher R."/>
            <person name="Nagasaki H."/>
            <person name="Nakagami H."/>
            <person name="Naramoto S."/>
            <person name="Nishitani K."/>
            <person name="Ohtani M."/>
            <person name="Okamoto T."/>
            <person name="Okumura M."/>
            <person name="Phillips J."/>
            <person name="Pollak B."/>
            <person name="Reinders A."/>
            <person name="Rovekamp M."/>
            <person name="Sano R."/>
            <person name="Sawa S."/>
            <person name="Schmid M.W."/>
            <person name="Shirakawa M."/>
            <person name="Solano R."/>
            <person name="Spunde A."/>
            <person name="Suetsugu N."/>
            <person name="Sugano S."/>
            <person name="Sugiyama A."/>
            <person name="Sun R."/>
            <person name="Suzuki Y."/>
            <person name="Takenaka M."/>
            <person name="Takezawa D."/>
            <person name="Tomogane H."/>
            <person name="Tsuzuki M."/>
            <person name="Ueda T."/>
            <person name="Umeda M."/>
            <person name="Ward J.M."/>
            <person name="Watanabe Y."/>
            <person name="Yazaki K."/>
            <person name="Yokoyama R."/>
            <person name="Yoshitake Y."/>
            <person name="Yotsui I."/>
            <person name="Zachgo S."/>
            <person name="Schmutz J."/>
        </authorList>
    </citation>
    <scope>NUCLEOTIDE SEQUENCE [LARGE SCALE GENOMIC DNA]</scope>
    <source>
        <strain evidence="2">Tak-1</strain>
    </source>
</reference>
<keyword evidence="2" id="KW-1185">Reference proteome</keyword>
<gene>
    <name evidence="1" type="ORF">MARPO_0063s0051</name>
</gene>
<dbReference type="Proteomes" id="UP000244005">
    <property type="component" value="Unassembled WGS sequence"/>
</dbReference>
<dbReference type="EMBL" id="KZ772735">
    <property type="protein sequence ID" value="PTQ36505.1"/>
    <property type="molecule type" value="Genomic_DNA"/>
</dbReference>
<accession>A0A2R6WRM3</accession>
<dbReference type="AlphaFoldDB" id="A0A2R6WRM3"/>
<name>A0A2R6WRM3_MARPO</name>
<evidence type="ECO:0000313" key="2">
    <source>
        <dbReference type="Proteomes" id="UP000244005"/>
    </source>
</evidence>
<proteinExistence type="predicted"/>